<reference evidence="2 3" key="1">
    <citation type="journal article" date="2020" name="IScience">
        <title>Genome Sequencing of the Endangered Kingdonia uniflora (Circaeasteraceae, Ranunculales) Reveals Potential Mechanisms of Evolutionary Specialization.</title>
        <authorList>
            <person name="Sun Y."/>
            <person name="Deng T."/>
            <person name="Zhang A."/>
            <person name="Moore M.J."/>
            <person name="Landis J.B."/>
            <person name="Lin N."/>
            <person name="Zhang H."/>
            <person name="Zhang X."/>
            <person name="Huang J."/>
            <person name="Zhang X."/>
            <person name="Sun H."/>
            <person name="Wang H."/>
        </authorList>
    </citation>
    <scope>NUCLEOTIDE SEQUENCE [LARGE SCALE GENOMIC DNA]</scope>
    <source>
        <strain evidence="2">TB1705</strain>
        <tissue evidence="2">Leaf</tissue>
    </source>
</reference>
<gene>
    <name evidence="2" type="ORF">GIB67_032257</name>
</gene>
<name>A0A7J7MX75_9MAGN</name>
<accession>A0A7J7MX75</accession>
<sequence length="199" mass="23092">MVIRSTPSNNNTLSNRVHITNDVTTTLSSLAPKARRRNRRGEPRVLKRDIPWETYMTTKLITGTCFELLRRYDKRSESYRATLFDDLQGPFIRMKLTSFKLISLNITPWKHLRVIEKSPQNNKEAFNEVDEIPKSDPSLEKVQLEANPSEELEAMTLNPTLRDFTKFTNFDPNNGRDHRISKARTTGRENSQSPSRIND</sequence>
<dbReference type="OrthoDB" id="10263554at2759"/>
<comment type="caution">
    <text evidence="2">The sequence shown here is derived from an EMBL/GenBank/DDBJ whole genome shotgun (WGS) entry which is preliminary data.</text>
</comment>
<evidence type="ECO:0000313" key="2">
    <source>
        <dbReference type="EMBL" id="KAF6159486.1"/>
    </source>
</evidence>
<dbReference type="EMBL" id="JACGCM010001193">
    <property type="protein sequence ID" value="KAF6159486.1"/>
    <property type="molecule type" value="Genomic_DNA"/>
</dbReference>
<proteinExistence type="predicted"/>
<dbReference type="AlphaFoldDB" id="A0A7J7MX75"/>
<feature type="region of interest" description="Disordered" evidence="1">
    <location>
        <begin position="163"/>
        <end position="199"/>
    </location>
</feature>
<organism evidence="2 3">
    <name type="scientific">Kingdonia uniflora</name>
    <dbReference type="NCBI Taxonomy" id="39325"/>
    <lineage>
        <taxon>Eukaryota</taxon>
        <taxon>Viridiplantae</taxon>
        <taxon>Streptophyta</taxon>
        <taxon>Embryophyta</taxon>
        <taxon>Tracheophyta</taxon>
        <taxon>Spermatophyta</taxon>
        <taxon>Magnoliopsida</taxon>
        <taxon>Ranunculales</taxon>
        <taxon>Circaeasteraceae</taxon>
        <taxon>Kingdonia</taxon>
    </lineage>
</organism>
<keyword evidence="3" id="KW-1185">Reference proteome</keyword>
<evidence type="ECO:0000256" key="1">
    <source>
        <dbReference type="SAM" id="MobiDB-lite"/>
    </source>
</evidence>
<dbReference type="Proteomes" id="UP000541444">
    <property type="component" value="Unassembled WGS sequence"/>
</dbReference>
<protein>
    <submittedName>
        <fullName evidence="2">Uncharacterized protein</fullName>
    </submittedName>
</protein>
<evidence type="ECO:0000313" key="3">
    <source>
        <dbReference type="Proteomes" id="UP000541444"/>
    </source>
</evidence>
<feature type="compositionally biased region" description="Polar residues" evidence="1">
    <location>
        <begin position="188"/>
        <end position="199"/>
    </location>
</feature>